<dbReference type="InterPro" id="IPR003583">
    <property type="entry name" value="Hlx-hairpin-Hlx_DNA-bd_motif"/>
</dbReference>
<dbReference type="InterPro" id="IPR004509">
    <property type="entry name" value="Competence_ComEA_HhH"/>
</dbReference>
<dbReference type="Pfam" id="PF12836">
    <property type="entry name" value="HHH_3"/>
    <property type="match status" value="1"/>
</dbReference>
<proteinExistence type="predicted"/>
<dbReference type="STRING" id="1423773.FD30_GL001930"/>
<name>A0A0R1KES8_9LACO</name>
<dbReference type="GO" id="GO:0006281">
    <property type="term" value="P:DNA repair"/>
    <property type="evidence" value="ECO:0007669"/>
    <property type="project" value="InterPro"/>
</dbReference>
<dbReference type="NCBIfam" id="TIGR00426">
    <property type="entry name" value="competence protein ComEA helix-hairpin-helix repeat region"/>
    <property type="match status" value="1"/>
</dbReference>
<feature type="domain" description="Helix-hairpin-helix DNA-binding motif class 1" evidence="2">
    <location>
        <begin position="174"/>
        <end position="193"/>
    </location>
</feature>
<evidence type="ECO:0000256" key="1">
    <source>
        <dbReference type="SAM" id="MobiDB-lite"/>
    </source>
</evidence>
<keyword evidence="4" id="KW-1185">Reference proteome</keyword>
<dbReference type="Proteomes" id="UP000051162">
    <property type="component" value="Unassembled WGS sequence"/>
</dbReference>
<dbReference type="SUPFAM" id="SSF47781">
    <property type="entry name" value="RuvA domain 2-like"/>
    <property type="match status" value="1"/>
</dbReference>
<feature type="compositionally biased region" description="Low complexity" evidence="1">
    <location>
        <begin position="143"/>
        <end position="161"/>
    </location>
</feature>
<evidence type="ECO:0000259" key="2">
    <source>
        <dbReference type="SMART" id="SM00278"/>
    </source>
</evidence>
<dbReference type="InterPro" id="IPR051675">
    <property type="entry name" value="Endo/Exo/Phosphatase_dom_1"/>
</dbReference>
<dbReference type="SMART" id="SM00278">
    <property type="entry name" value="HhH1"/>
    <property type="match status" value="2"/>
</dbReference>
<feature type="region of interest" description="Disordered" evidence="1">
    <location>
        <begin position="47"/>
        <end position="71"/>
    </location>
</feature>
<dbReference type="PANTHER" id="PTHR21180:SF32">
    <property type="entry name" value="ENDONUCLEASE_EXONUCLEASE_PHOSPHATASE FAMILY DOMAIN-CONTAINING PROTEIN 1"/>
    <property type="match status" value="1"/>
</dbReference>
<feature type="region of interest" description="Disordered" evidence="1">
    <location>
        <begin position="131"/>
        <end position="161"/>
    </location>
</feature>
<dbReference type="PATRIC" id="fig|1423773.3.peg.1976"/>
<gene>
    <name evidence="3" type="ORF">FD30_GL001930</name>
</gene>
<sequence>MYMERLKTWWYAQARDRQVIMGGLGILLVGLLGWFLLRPATPAPLPPATPPVNRAAQSSVTHPAGTTASQSNATEVVVDVQGAVQRPGLYRFKPGMRVADAVREAEGLTDRADRQKVNLATRLVDQQQLYLPKKGEKAPATNGSAPGPTGGSHAAATSTAGPDIPLNLNQATVTDLQKLSGIGAKKAQKIVDYRTEHGDFKTVNDLTQVAGFGEKTVARLQAQLTT</sequence>
<keyword evidence="3" id="KW-0238">DNA-binding</keyword>
<reference evidence="3 4" key="1">
    <citation type="journal article" date="2015" name="Genome Announc.">
        <title>Expanding the biotechnology potential of lactobacilli through comparative genomics of 213 strains and associated genera.</title>
        <authorList>
            <person name="Sun Z."/>
            <person name="Harris H.M."/>
            <person name="McCann A."/>
            <person name="Guo C."/>
            <person name="Argimon S."/>
            <person name="Zhang W."/>
            <person name="Yang X."/>
            <person name="Jeffery I.B."/>
            <person name="Cooney J.C."/>
            <person name="Kagawa T.F."/>
            <person name="Liu W."/>
            <person name="Song Y."/>
            <person name="Salvetti E."/>
            <person name="Wrobel A."/>
            <person name="Rasinkangas P."/>
            <person name="Parkhill J."/>
            <person name="Rea M.C."/>
            <person name="O'Sullivan O."/>
            <person name="Ritari J."/>
            <person name="Douillard F.P."/>
            <person name="Paul Ross R."/>
            <person name="Yang R."/>
            <person name="Briner A.E."/>
            <person name="Felis G.E."/>
            <person name="de Vos W.M."/>
            <person name="Barrangou R."/>
            <person name="Klaenhammer T.R."/>
            <person name="Caufield P.W."/>
            <person name="Cui Y."/>
            <person name="Zhang H."/>
            <person name="O'Toole P.W."/>
        </authorList>
    </citation>
    <scope>NUCLEOTIDE SEQUENCE [LARGE SCALE GENOMIC DNA]</scope>
    <source>
        <strain evidence="3 4">DSM 19117</strain>
    </source>
</reference>
<dbReference type="InterPro" id="IPR019554">
    <property type="entry name" value="Soluble_ligand-bd"/>
</dbReference>
<comment type="caution">
    <text evidence="3">The sequence shown here is derived from an EMBL/GenBank/DDBJ whole genome shotgun (WGS) entry which is preliminary data.</text>
</comment>
<dbReference type="GO" id="GO:0015628">
    <property type="term" value="P:protein secretion by the type II secretion system"/>
    <property type="evidence" value="ECO:0007669"/>
    <property type="project" value="TreeGrafter"/>
</dbReference>
<organism evidence="3 4">
    <name type="scientific">Levilactobacillus namurensis DSM 19117</name>
    <dbReference type="NCBI Taxonomy" id="1423773"/>
    <lineage>
        <taxon>Bacteria</taxon>
        <taxon>Bacillati</taxon>
        <taxon>Bacillota</taxon>
        <taxon>Bacilli</taxon>
        <taxon>Lactobacillales</taxon>
        <taxon>Lactobacillaceae</taxon>
        <taxon>Levilactobacillus</taxon>
    </lineage>
</organism>
<feature type="compositionally biased region" description="Polar residues" evidence="1">
    <location>
        <begin position="55"/>
        <end position="71"/>
    </location>
</feature>
<feature type="domain" description="Helix-hairpin-helix DNA-binding motif class 1" evidence="2">
    <location>
        <begin position="204"/>
        <end position="223"/>
    </location>
</feature>
<dbReference type="EMBL" id="AZDT01000006">
    <property type="protein sequence ID" value="KRK77415.1"/>
    <property type="molecule type" value="Genomic_DNA"/>
</dbReference>
<accession>A0A0R1KES8</accession>
<evidence type="ECO:0000313" key="4">
    <source>
        <dbReference type="Proteomes" id="UP000051162"/>
    </source>
</evidence>
<dbReference type="Gene3D" id="1.10.150.280">
    <property type="entry name" value="AF1531-like domain"/>
    <property type="match status" value="1"/>
</dbReference>
<dbReference type="Pfam" id="PF10531">
    <property type="entry name" value="SLBB"/>
    <property type="match status" value="1"/>
</dbReference>
<protein>
    <submittedName>
        <fullName evidence="3">DNA uptake protein related DNA-binding protein</fullName>
    </submittedName>
</protein>
<dbReference type="InterPro" id="IPR010994">
    <property type="entry name" value="RuvA_2-like"/>
</dbReference>
<dbReference type="PANTHER" id="PTHR21180">
    <property type="entry name" value="ENDONUCLEASE/EXONUCLEASE/PHOSPHATASE FAMILY DOMAIN-CONTAINING PROTEIN 1"/>
    <property type="match status" value="1"/>
</dbReference>
<evidence type="ECO:0000313" key="3">
    <source>
        <dbReference type="EMBL" id="KRK77415.1"/>
    </source>
</evidence>
<dbReference type="Gene3D" id="3.10.560.10">
    <property type="entry name" value="Outer membrane lipoprotein wza domain like"/>
    <property type="match status" value="1"/>
</dbReference>
<dbReference type="GO" id="GO:0003677">
    <property type="term" value="F:DNA binding"/>
    <property type="evidence" value="ECO:0007669"/>
    <property type="project" value="UniProtKB-KW"/>
</dbReference>
<dbReference type="GO" id="GO:0015627">
    <property type="term" value="C:type II protein secretion system complex"/>
    <property type="evidence" value="ECO:0007669"/>
    <property type="project" value="TreeGrafter"/>
</dbReference>
<dbReference type="AlphaFoldDB" id="A0A0R1KES8"/>